<reference evidence="1 2" key="1">
    <citation type="journal article" date="2020" name="ISME J.">
        <title>Uncovering the hidden diversity of litter-decomposition mechanisms in mushroom-forming fungi.</title>
        <authorList>
            <person name="Floudas D."/>
            <person name="Bentzer J."/>
            <person name="Ahren D."/>
            <person name="Johansson T."/>
            <person name="Persson P."/>
            <person name="Tunlid A."/>
        </authorList>
    </citation>
    <scope>NUCLEOTIDE SEQUENCE [LARGE SCALE GENOMIC DNA]</scope>
    <source>
        <strain evidence="1 2">CBS 101986</strain>
    </source>
</reference>
<name>A0A8H5AS82_9AGAR</name>
<dbReference type="OrthoDB" id="3350619at2759"/>
<proteinExistence type="predicted"/>
<evidence type="ECO:0008006" key="3">
    <source>
        <dbReference type="Google" id="ProtNLM"/>
    </source>
</evidence>
<dbReference type="EMBL" id="JAACJJ010000058">
    <property type="protein sequence ID" value="KAF5310070.1"/>
    <property type="molecule type" value="Genomic_DNA"/>
</dbReference>
<gene>
    <name evidence="1" type="ORF">D9619_010312</name>
</gene>
<comment type="caution">
    <text evidence="1">The sequence shown here is derived from an EMBL/GenBank/DDBJ whole genome shotgun (WGS) entry which is preliminary data.</text>
</comment>
<dbReference type="AlphaFoldDB" id="A0A8H5AS82"/>
<keyword evidence="2" id="KW-1185">Reference proteome</keyword>
<accession>A0A8H5AS82</accession>
<evidence type="ECO:0000313" key="2">
    <source>
        <dbReference type="Proteomes" id="UP000567179"/>
    </source>
</evidence>
<protein>
    <recommendedName>
        <fullName evidence="3">Ubiquitin 3 binding protein But2 C-terminal domain-containing protein</fullName>
    </recommendedName>
</protein>
<sequence>MPPRTQACRFSIMPFRYGLEKKGEARSPIGTQCDDEAYSLLSTAPLSDTDFSDNVRLSSLRPTTACNVLTVLFCFACVAINWSISIAQTSSPANLSGVDVRSISRNQYHTLRRPSPFIGFDRISRASPPIPRSLLNYPVAIALVNSSHPDQIFSDDPMQHMTATGTVSPEVRPVILTNNIGVIVQFRAMDYQMERCRLHIKMAGTDTAALPGSKTLGVYRLALDQPINTKEVSYSNRPARITTVGNISITAASPVDWHHDFRCVWDSISTFEVAYLGQGVEEFDPSEDFTIKWWQDKDQEHPPQAIYLIQHESS</sequence>
<evidence type="ECO:0000313" key="1">
    <source>
        <dbReference type="EMBL" id="KAF5310070.1"/>
    </source>
</evidence>
<organism evidence="1 2">
    <name type="scientific">Psilocybe cf. subviscida</name>
    <dbReference type="NCBI Taxonomy" id="2480587"/>
    <lineage>
        <taxon>Eukaryota</taxon>
        <taxon>Fungi</taxon>
        <taxon>Dikarya</taxon>
        <taxon>Basidiomycota</taxon>
        <taxon>Agaricomycotina</taxon>
        <taxon>Agaricomycetes</taxon>
        <taxon>Agaricomycetidae</taxon>
        <taxon>Agaricales</taxon>
        <taxon>Agaricineae</taxon>
        <taxon>Strophariaceae</taxon>
        <taxon>Psilocybe</taxon>
    </lineage>
</organism>
<dbReference type="Proteomes" id="UP000567179">
    <property type="component" value="Unassembled WGS sequence"/>
</dbReference>